<accession>A0A0V0STC0</accession>
<name>A0A0V0STC0_9BILA</name>
<dbReference type="AlphaFoldDB" id="A0A0V0STC0"/>
<proteinExistence type="predicted"/>
<comment type="caution">
    <text evidence="1">The sequence shown here is derived from an EMBL/GenBank/DDBJ whole genome shotgun (WGS) entry which is preliminary data.</text>
</comment>
<evidence type="ECO:0000313" key="2">
    <source>
        <dbReference type="Proteomes" id="UP000055048"/>
    </source>
</evidence>
<protein>
    <submittedName>
        <fullName evidence="1">Uncharacterized protein</fullName>
    </submittedName>
</protein>
<reference evidence="1 2" key="1">
    <citation type="submission" date="2015-01" db="EMBL/GenBank/DDBJ databases">
        <title>Evolution of Trichinella species and genotypes.</title>
        <authorList>
            <person name="Korhonen P.K."/>
            <person name="Edoardo P."/>
            <person name="Giuseppe L.R."/>
            <person name="Gasser R.B."/>
        </authorList>
    </citation>
    <scope>NUCLEOTIDE SEQUENCE [LARGE SCALE GENOMIC DNA]</scope>
    <source>
        <strain evidence="1">ISS417</strain>
    </source>
</reference>
<dbReference type="EMBL" id="JYDJ01002845">
    <property type="protein sequence ID" value="KRX29969.1"/>
    <property type="molecule type" value="Genomic_DNA"/>
</dbReference>
<dbReference type="Proteomes" id="UP000055048">
    <property type="component" value="Unassembled WGS sequence"/>
</dbReference>
<organism evidence="1 2">
    <name type="scientific">Trichinella murrelli</name>
    <dbReference type="NCBI Taxonomy" id="144512"/>
    <lineage>
        <taxon>Eukaryota</taxon>
        <taxon>Metazoa</taxon>
        <taxon>Ecdysozoa</taxon>
        <taxon>Nematoda</taxon>
        <taxon>Enoplea</taxon>
        <taxon>Dorylaimia</taxon>
        <taxon>Trichinellida</taxon>
        <taxon>Trichinellidae</taxon>
        <taxon>Trichinella</taxon>
    </lineage>
</organism>
<gene>
    <name evidence="1" type="ORF">T05_11109</name>
</gene>
<sequence length="40" mass="4926">MDPSGKDMVQAIQSDDFKFYESQWVKDFQWKCLKYWKSKC</sequence>
<evidence type="ECO:0000313" key="1">
    <source>
        <dbReference type="EMBL" id="KRX29969.1"/>
    </source>
</evidence>
<keyword evidence="2" id="KW-1185">Reference proteome</keyword>